<dbReference type="Proteomes" id="UP001163105">
    <property type="component" value="Unassembled WGS sequence"/>
</dbReference>
<dbReference type="EMBL" id="JAQHRD010000013">
    <property type="protein sequence ID" value="KAJ6437155.1"/>
    <property type="molecule type" value="Genomic_DNA"/>
</dbReference>
<evidence type="ECO:0000256" key="1">
    <source>
        <dbReference type="SAM" id="SignalP"/>
    </source>
</evidence>
<keyword evidence="1" id="KW-0732">Signal</keyword>
<reference evidence="2" key="1">
    <citation type="submission" date="2023-01" db="EMBL/GenBank/DDBJ databases">
        <title>The growth and conidiation of Purpureocillium lavendulum are regulated by nitrogen source and histone H3K14 acetylation.</title>
        <authorList>
            <person name="Tang P."/>
            <person name="Han J."/>
            <person name="Zhang C."/>
            <person name="Tang P."/>
            <person name="Qi F."/>
            <person name="Zhang K."/>
            <person name="Liang L."/>
        </authorList>
    </citation>
    <scope>NUCLEOTIDE SEQUENCE</scope>
    <source>
        <strain evidence="2">YMF1.00683</strain>
    </source>
</reference>
<evidence type="ECO:0000313" key="2">
    <source>
        <dbReference type="EMBL" id="KAJ6437155.1"/>
    </source>
</evidence>
<accession>A0AB34FD12</accession>
<gene>
    <name evidence="2" type="ORF">O9K51_10125</name>
</gene>
<comment type="caution">
    <text evidence="2">The sequence shown here is derived from an EMBL/GenBank/DDBJ whole genome shotgun (WGS) entry which is preliminary data.</text>
</comment>
<sequence>MKFSTVLISIAAFFASAEACKCIGPNGNNVDATRACCREAGGTPTGSNDCPAGEISNVLSRFAACCRAYGTRSDCRCPIGCARKELEIQHKADGKAPPTNDEVKALLAKYEN</sequence>
<dbReference type="AlphaFoldDB" id="A0AB34FD12"/>
<organism evidence="2 3">
    <name type="scientific">Purpureocillium lavendulum</name>
    <dbReference type="NCBI Taxonomy" id="1247861"/>
    <lineage>
        <taxon>Eukaryota</taxon>
        <taxon>Fungi</taxon>
        <taxon>Dikarya</taxon>
        <taxon>Ascomycota</taxon>
        <taxon>Pezizomycotina</taxon>
        <taxon>Sordariomycetes</taxon>
        <taxon>Hypocreomycetidae</taxon>
        <taxon>Hypocreales</taxon>
        <taxon>Ophiocordycipitaceae</taxon>
        <taxon>Purpureocillium</taxon>
    </lineage>
</organism>
<proteinExistence type="predicted"/>
<feature type="signal peptide" evidence="1">
    <location>
        <begin position="1"/>
        <end position="19"/>
    </location>
</feature>
<keyword evidence="3" id="KW-1185">Reference proteome</keyword>
<protein>
    <submittedName>
        <fullName evidence="2">NmrA-like family domain-containing protein 1</fullName>
    </submittedName>
</protein>
<feature type="chain" id="PRO_5044243072" evidence="1">
    <location>
        <begin position="20"/>
        <end position="112"/>
    </location>
</feature>
<name>A0AB34FD12_9HYPO</name>
<evidence type="ECO:0000313" key="3">
    <source>
        <dbReference type="Proteomes" id="UP001163105"/>
    </source>
</evidence>